<dbReference type="InterPro" id="IPR029039">
    <property type="entry name" value="Flavoprotein-like_sf"/>
</dbReference>
<dbReference type="RefSeq" id="WP_124927086.1">
    <property type="nucleotide sequence ID" value="NZ_BMOH01000003.1"/>
</dbReference>
<evidence type="ECO:0000256" key="4">
    <source>
        <dbReference type="ARBA" id="ARBA00022982"/>
    </source>
</evidence>
<evidence type="ECO:0000256" key="3">
    <source>
        <dbReference type="ARBA" id="ARBA00022643"/>
    </source>
</evidence>
<reference evidence="7 8" key="1">
    <citation type="submission" date="2018-11" db="EMBL/GenBank/DDBJ databases">
        <title>The draft genome sequence of Amphritea balenae JAMM 1525T.</title>
        <authorList>
            <person name="Fang Z."/>
            <person name="Zhang Y."/>
            <person name="Han X."/>
        </authorList>
    </citation>
    <scope>NUCLEOTIDE SEQUENCE [LARGE SCALE GENOMIC DNA]</scope>
    <source>
        <strain evidence="7 8">JAMM 1525</strain>
    </source>
</reference>
<sequence>MADIAILVGTESGNAQMVADTLSDELGMDHDVVVHEEPEADELDLASREILIICCSTHGDGELPDNIIPLHDALKEGDMDLSHIKYGIVALGDQTYHQTFCQAGKDMDAVFAARGAVRVGERLEIDACTQPLPDEDALDWAKEFMSEL</sequence>
<evidence type="ECO:0000313" key="7">
    <source>
        <dbReference type="EMBL" id="RRC97991.1"/>
    </source>
</evidence>
<dbReference type="GO" id="GO:0016491">
    <property type="term" value="F:oxidoreductase activity"/>
    <property type="evidence" value="ECO:0007669"/>
    <property type="project" value="TreeGrafter"/>
</dbReference>
<dbReference type="SUPFAM" id="SSF52218">
    <property type="entry name" value="Flavoproteins"/>
    <property type="match status" value="1"/>
</dbReference>
<dbReference type="PANTHER" id="PTHR19384">
    <property type="entry name" value="NITRIC OXIDE SYNTHASE-RELATED"/>
    <property type="match status" value="1"/>
</dbReference>
<proteinExistence type="predicted"/>
<dbReference type="GO" id="GO:0050660">
    <property type="term" value="F:flavin adenine dinucleotide binding"/>
    <property type="evidence" value="ECO:0007669"/>
    <property type="project" value="TreeGrafter"/>
</dbReference>
<dbReference type="Pfam" id="PF00258">
    <property type="entry name" value="Flavodoxin_1"/>
    <property type="match status" value="1"/>
</dbReference>
<keyword evidence="4" id="KW-0813">Transport</keyword>
<name>A0A3P1SL59_9GAMM</name>
<dbReference type="PANTHER" id="PTHR19384:SF128">
    <property type="entry name" value="NADPH OXIDOREDUCTASE A"/>
    <property type="match status" value="1"/>
</dbReference>
<dbReference type="Proteomes" id="UP000267535">
    <property type="component" value="Unassembled WGS sequence"/>
</dbReference>
<dbReference type="GO" id="GO:0005829">
    <property type="term" value="C:cytosol"/>
    <property type="evidence" value="ECO:0007669"/>
    <property type="project" value="TreeGrafter"/>
</dbReference>
<dbReference type="AlphaFoldDB" id="A0A3P1SL59"/>
<dbReference type="EMBL" id="RQXV01000010">
    <property type="protein sequence ID" value="RRC97707.1"/>
    <property type="molecule type" value="Genomic_DNA"/>
</dbReference>
<evidence type="ECO:0000259" key="5">
    <source>
        <dbReference type="PROSITE" id="PS50902"/>
    </source>
</evidence>
<dbReference type="EMBL" id="RQXV01000009">
    <property type="protein sequence ID" value="RRC97991.1"/>
    <property type="molecule type" value="Genomic_DNA"/>
</dbReference>
<evidence type="ECO:0000313" key="8">
    <source>
        <dbReference type="Proteomes" id="UP000267535"/>
    </source>
</evidence>
<keyword evidence="3" id="KW-0288">FMN</keyword>
<dbReference type="InterPro" id="IPR008254">
    <property type="entry name" value="Flavodoxin/NO_synth"/>
</dbReference>
<organism evidence="7 8">
    <name type="scientific">Amphritea balenae</name>
    <dbReference type="NCBI Taxonomy" id="452629"/>
    <lineage>
        <taxon>Bacteria</taxon>
        <taxon>Pseudomonadati</taxon>
        <taxon>Pseudomonadota</taxon>
        <taxon>Gammaproteobacteria</taxon>
        <taxon>Oceanospirillales</taxon>
        <taxon>Oceanospirillaceae</taxon>
        <taxon>Amphritea</taxon>
    </lineage>
</organism>
<keyword evidence="4" id="KW-0249">Electron transport</keyword>
<keyword evidence="2" id="KW-0285">Flavoprotein</keyword>
<keyword evidence="8" id="KW-1185">Reference proteome</keyword>
<protein>
    <submittedName>
        <fullName evidence="7">Flavodoxin/nitric oxide synthase</fullName>
    </submittedName>
</protein>
<dbReference type="PROSITE" id="PS50902">
    <property type="entry name" value="FLAVODOXIN_LIKE"/>
    <property type="match status" value="1"/>
</dbReference>
<dbReference type="InterPro" id="IPR001094">
    <property type="entry name" value="Flavdoxin-like"/>
</dbReference>
<comment type="cofactor">
    <cofactor evidence="1">
        <name>FMN</name>
        <dbReference type="ChEBI" id="CHEBI:58210"/>
    </cofactor>
</comment>
<dbReference type="OrthoDB" id="359268at2"/>
<dbReference type="PRINTS" id="PR00369">
    <property type="entry name" value="FLAVODOXIN"/>
</dbReference>
<feature type="domain" description="Flavodoxin-like" evidence="5">
    <location>
        <begin position="4"/>
        <end position="145"/>
    </location>
</feature>
<comment type="caution">
    <text evidence="7">The sequence shown here is derived from an EMBL/GenBank/DDBJ whole genome shotgun (WGS) entry which is preliminary data.</text>
</comment>
<accession>A0A3P1SL59</accession>
<dbReference type="GO" id="GO:0010181">
    <property type="term" value="F:FMN binding"/>
    <property type="evidence" value="ECO:0007669"/>
    <property type="project" value="InterPro"/>
</dbReference>
<evidence type="ECO:0000256" key="1">
    <source>
        <dbReference type="ARBA" id="ARBA00001917"/>
    </source>
</evidence>
<evidence type="ECO:0000313" key="6">
    <source>
        <dbReference type="EMBL" id="RRC97707.1"/>
    </source>
</evidence>
<dbReference type="Gene3D" id="3.40.50.360">
    <property type="match status" value="1"/>
</dbReference>
<gene>
    <name evidence="7" type="ORF">EHS89_15560</name>
    <name evidence="6" type="ORF">EHS89_16125</name>
</gene>
<evidence type="ECO:0000256" key="2">
    <source>
        <dbReference type="ARBA" id="ARBA00022630"/>
    </source>
</evidence>